<dbReference type="InterPro" id="IPR057840">
    <property type="entry name" value="FimV_N"/>
</dbReference>
<feature type="transmembrane region" description="Helical" evidence="2">
    <location>
        <begin position="315"/>
        <end position="337"/>
    </location>
</feature>
<dbReference type="Gene3D" id="1.20.58.2200">
    <property type="match status" value="1"/>
</dbReference>
<evidence type="ECO:0000256" key="2">
    <source>
        <dbReference type="SAM" id="Phobius"/>
    </source>
</evidence>
<dbReference type="RefSeq" id="WP_280756592.1">
    <property type="nucleotide sequence ID" value="NZ_JARXXW010000008.1"/>
</dbReference>
<dbReference type="NCBIfam" id="TIGR03505">
    <property type="entry name" value="FimV_core"/>
    <property type="match status" value="1"/>
</dbReference>
<accession>A0AA43M8W9</accession>
<dbReference type="AlphaFoldDB" id="A0AA43M8W9"/>
<feature type="domain" description="FimV N-terminal" evidence="3">
    <location>
        <begin position="27"/>
        <end position="136"/>
    </location>
</feature>
<keyword evidence="5" id="KW-1185">Reference proteome</keyword>
<evidence type="ECO:0000256" key="1">
    <source>
        <dbReference type="SAM" id="MobiDB-lite"/>
    </source>
</evidence>
<keyword evidence="2" id="KW-0472">Membrane</keyword>
<proteinExistence type="predicted"/>
<dbReference type="InterPro" id="IPR020012">
    <property type="entry name" value="LysM_FimV"/>
</dbReference>
<evidence type="ECO:0000313" key="5">
    <source>
        <dbReference type="Proteomes" id="UP001161160"/>
    </source>
</evidence>
<dbReference type="Pfam" id="PF25800">
    <property type="entry name" value="FimV_N"/>
    <property type="match status" value="1"/>
</dbReference>
<gene>
    <name evidence="4" type="ORF">M2127_000739</name>
</gene>
<sequence length="451" mass="48981">MQLFGLTIRRLFVLACLGWVNLAAAVSLGAPQLLSHPGEPLRVEIPILIGLNEGEDLDSLKAAMPAKEAYERLGISSKVLDFNAQSMVYRNTQEKLLVLIETVNPIPPSDDPFLDVLVNLKWSSGSLTKTFTLLIGDPQKLIVRPGQSLSEIAAQMAPQYEGASLDQTILALYKANPDAFASGSINQLAAGAELVKPSQALLRSISPSEAQQFVAQANVQWQASHSVSPNSQNKTRDTHEQIPQSSPRDRLKIGSSAEGNDQQKRYTEELVAQEKELEHTRAKVAELEKNIADLQILIDKKKGANSKAAHFELGVFGPALLAIGLMALTAVLLWLLARNARQSELKTFSPPPSVKSSKSEATIHQEVPLRTKALLAGIDLDLSKPPPKSTINPLADTLRVKLNLARAYITIEDYEAAKKSLGEVIVMAPTIDPVIAIDAQALLNELTQRNS</sequence>
<protein>
    <submittedName>
        <fullName evidence="4">Pilus assembly protein FimV</fullName>
    </submittedName>
</protein>
<feature type="compositionally biased region" description="Polar residues" evidence="1">
    <location>
        <begin position="224"/>
        <end position="233"/>
    </location>
</feature>
<reference evidence="4" key="1">
    <citation type="submission" date="2023-04" db="EMBL/GenBank/DDBJ databases">
        <title>Genome Encyclopedia of Bacteria and Archaea VI: Functional Genomics of Type Strains.</title>
        <authorList>
            <person name="Whitman W."/>
        </authorList>
    </citation>
    <scope>NUCLEOTIDE SEQUENCE</scope>
    <source>
        <strain evidence="4">Enz.4-51</strain>
    </source>
</reference>
<dbReference type="Proteomes" id="UP001161160">
    <property type="component" value="Unassembled WGS sequence"/>
</dbReference>
<dbReference type="EMBL" id="JARXYA010000003">
    <property type="protein sequence ID" value="MDH6503449.1"/>
    <property type="molecule type" value="Genomic_DNA"/>
</dbReference>
<keyword evidence="2" id="KW-0812">Transmembrane</keyword>
<dbReference type="InterPro" id="IPR038440">
    <property type="entry name" value="FimV_C_sf"/>
</dbReference>
<feature type="region of interest" description="Disordered" evidence="1">
    <location>
        <begin position="224"/>
        <end position="265"/>
    </location>
</feature>
<comment type="caution">
    <text evidence="4">The sequence shown here is derived from an EMBL/GenBank/DDBJ whole genome shotgun (WGS) entry which is preliminary data.</text>
</comment>
<evidence type="ECO:0000313" key="4">
    <source>
        <dbReference type="EMBL" id="MDH6503449.1"/>
    </source>
</evidence>
<organism evidence="4 5">
    <name type="scientific">Polynucleobacter sphagniphilus</name>
    <dbReference type="NCBI Taxonomy" id="1743169"/>
    <lineage>
        <taxon>Bacteria</taxon>
        <taxon>Pseudomonadati</taxon>
        <taxon>Pseudomonadota</taxon>
        <taxon>Betaproteobacteria</taxon>
        <taxon>Burkholderiales</taxon>
        <taxon>Burkholderiaceae</taxon>
        <taxon>Polynucleobacter</taxon>
    </lineage>
</organism>
<keyword evidence="2" id="KW-1133">Transmembrane helix</keyword>
<name>A0AA43M8W9_9BURK</name>
<evidence type="ECO:0000259" key="3">
    <source>
        <dbReference type="Pfam" id="PF25800"/>
    </source>
</evidence>